<dbReference type="InterPro" id="IPR013830">
    <property type="entry name" value="SGNH_hydro"/>
</dbReference>
<feature type="disulfide bond" evidence="2">
    <location>
        <begin position="155"/>
        <end position="165"/>
    </location>
</feature>
<name>A0A097IGT9_9CORY</name>
<feature type="domain" description="SGNH hydrolase-type esterase" evidence="4">
    <location>
        <begin position="58"/>
        <end position="300"/>
    </location>
</feature>
<evidence type="ECO:0000259" key="4">
    <source>
        <dbReference type="Pfam" id="PF13472"/>
    </source>
</evidence>
<evidence type="ECO:0000313" key="6">
    <source>
        <dbReference type="Proteomes" id="UP000029914"/>
    </source>
</evidence>
<dbReference type="OrthoDB" id="5503950at2"/>
<dbReference type="STRING" id="558173.CDOO_08970"/>
<dbReference type="Pfam" id="PF13472">
    <property type="entry name" value="Lipase_GDSL_2"/>
    <property type="match status" value="1"/>
</dbReference>
<feature type="disulfide bond" evidence="2">
    <location>
        <begin position="80"/>
        <end position="105"/>
    </location>
</feature>
<feature type="chain" id="PRO_5001935294" description="SGNH hydrolase-type esterase domain-containing protein" evidence="3">
    <location>
        <begin position="28"/>
        <end position="309"/>
    </location>
</feature>
<feature type="active site" evidence="1">
    <location>
        <position position="292"/>
    </location>
</feature>
<dbReference type="KEGG" id="cdo:CDOO_08970"/>
<dbReference type="PANTHER" id="PTHR37981:SF1">
    <property type="entry name" value="SGNH HYDROLASE-TYPE ESTERASE DOMAIN-CONTAINING PROTEIN"/>
    <property type="match status" value="1"/>
</dbReference>
<gene>
    <name evidence="5" type="ORF">CDOO_08970</name>
</gene>
<dbReference type="PROSITE" id="PS51257">
    <property type="entry name" value="PROKAR_LIPOPROTEIN"/>
    <property type="match status" value="1"/>
</dbReference>
<dbReference type="eggNOG" id="COG2755">
    <property type="taxonomic scope" value="Bacteria"/>
</dbReference>
<dbReference type="PANTHER" id="PTHR37981">
    <property type="entry name" value="LIPASE 2"/>
    <property type="match status" value="1"/>
</dbReference>
<accession>A0A097IGT9</accession>
<dbReference type="CDD" id="cd01823">
    <property type="entry name" value="SEST_like"/>
    <property type="match status" value="1"/>
</dbReference>
<dbReference type="InterPro" id="IPR036514">
    <property type="entry name" value="SGNH_hydro_sf"/>
</dbReference>
<evidence type="ECO:0000313" key="5">
    <source>
        <dbReference type="EMBL" id="AIT61378.1"/>
    </source>
</evidence>
<dbReference type="Gene3D" id="3.40.50.1110">
    <property type="entry name" value="SGNH hydrolase"/>
    <property type="match status" value="1"/>
</dbReference>
<keyword evidence="6" id="KW-1185">Reference proteome</keyword>
<evidence type="ECO:0000256" key="2">
    <source>
        <dbReference type="PIRSR" id="PIRSR637460-2"/>
    </source>
</evidence>
<dbReference type="Proteomes" id="UP000029914">
    <property type="component" value="Chromosome"/>
</dbReference>
<sequence>MRTKNQPVAAALAVLTVAALTACSPEAPENTATSAESVAAAAPLGEASASESYSNYVALGDSYASMGTKDDFKPGSPDFCNRSVDNYAATVADDEDVELAEDVTCQGSTIDNILGTRDTGEEILPPQIEAVTPDTDLITLSIGGNDLGFADIARCVNSDPTTSDCQDQLGPQMEERLSKLPSRLDDLYAAIREQHGGTMDGLTVVTTGYTPLVTGRDECEAAMEFSSRDRFWVAALTLSLDTLLGSAAERNGATFVLADNTFDDLAQHTVCAPIEDRFVDLTGDETDSYPLHPTPRGQEAMAEAVLRVI</sequence>
<dbReference type="HOGENOM" id="CLU_038449_1_0_11"/>
<protein>
    <recommendedName>
        <fullName evidence="4">SGNH hydrolase-type esterase domain-containing protein</fullName>
    </recommendedName>
</protein>
<dbReference type="SUPFAM" id="SSF52266">
    <property type="entry name" value="SGNH hydrolase"/>
    <property type="match status" value="1"/>
</dbReference>
<dbReference type="EMBL" id="CP006764">
    <property type="protein sequence ID" value="AIT61378.1"/>
    <property type="molecule type" value="Genomic_DNA"/>
</dbReference>
<dbReference type="GO" id="GO:0004806">
    <property type="term" value="F:triacylglycerol lipase activity"/>
    <property type="evidence" value="ECO:0007669"/>
    <property type="project" value="TreeGrafter"/>
</dbReference>
<feature type="disulfide bond" evidence="2">
    <location>
        <begin position="219"/>
        <end position="271"/>
    </location>
</feature>
<dbReference type="InterPro" id="IPR037460">
    <property type="entry name" value="SEST-like"/>
</dbReference>
<reference evidence="5 6" key="1">
    <citation type="submission" date="2013-09" db="EMBL/GenBank/DDBJ databases">
        <title>Complete genome sequence of Corynebacterium doosanense CAU 212(T) (=DSM 45436(T)), isolated from activated sludge.</title>
        <authorList>
            <person name="Schaffert L."/>
            <person name="Albersmeier A."/>
            <person name="Kalinowski J."/>
            <person name="Ruckert C."/>
        </authorList>
    </citation>
    <scope>NUCLEOTIDE SEQUENCE [LARGE SCALE GENOMIC DNA]</scope>
    <source>
        <strain evidence="5 6">CAU 212</strain>
    </source>
</reference>
<dbReference type="GO" id="GO:0019433">
    <property type="term" value="P:triglyceride catabolic process"/>
    <property type="evidence" value="ECO:0007669"/>
    <property type="project" value="TreeGrafter"/>
</dbReference>
<evidence type="ECO:0000256" key="3">
    <source>
        <dbReference type="SAM" id="SignalP"/>
    </source>
</evidence>
<keyword evidence="3" id="KW-0732">Signal</keyword>
<dbReference type="AlphaFoldDB" id="A0A097IGT9"/>
<feature type="active site" description="Nucleophile" evidence="1">
    <location>
        <position position="62"/>
    </location>
</feature>
<feature type="signal peptide" evidence="3">
    <location>
        <begin position="1"/>
        <end position="27"/>
    </location>
</feature>
<evidence type="ECO:0000256" key="1">
    <source>
        <dbReference type="PIRSR" id="PIRSR637460-1"/>
    </source>
</evidence>
<keyword evidence="2" id="KW-1015">Disulfide bond</keyword>
<proteinExistence type="predicted"/>
<organism evidence="5 6">
    <name type="scientific">Corynebacterium doosanense CAU 212 = DSM 45436</name>
    <dbReference type="NCBI Taxonomy" id="558173"/>
    <lineage>
        <taxon>Bacteria</taxon>
        <taxon>Bacillati</taxon>
        <taxon>Actinomycetota</taxon>
        <taxon>Actinomycetes</taxon>
        <taxon>Mycobacteriales</taxon>
        <taxon>Corynebacteriaceae</taxon>
        <taxon>Corynebacterium</taxon>
    </lineage>
</organism>
<dbReference type="RefSeq" id="WP_018020960.1">
    <property type="nucleotide sequence ID" value="NZ_AQUX01000001.1"/>
</dbReference>